<evidence type="ECO:0000313" key="1">
    <source>
        <dbReference type="EMBL" id="KAH7950417.1"/>
    </source>
</evidence>
<name>A0ACB8CTU3_DERSI</name>
<accession>A0ACB8CTU3</accession>
<organism evidence="1 2">
    <name type="scientific">Dermacentor silvarum</name>
    <name type="common">Tick</name>
    <dbReference type="NCBI Taxonomy" id="543639"/>
    <lineage>
        <taxon>Eukaryota</taxon>
        <taxon>Metazoa</taxon>
        <taxon>Ecdysozoa</taxon>
        <taxon>Arthropoda</taxon>
        <taxon>Chelicerata</taxon>
        <taxon>Arachnida</taxon>
        <taxon>Acari</taxon>
        <taxon>Parasitiformes</taxon>
        <taxon>Ixodida</taxon>
        <taxon>Ixodoidea</taxon>
        <taxon>Ixodidae</taxon>
        <taxon>Rhipicephalinae</taxon>
        <taxon>Dermacentor</taxon>
    </lineage>
</organism>
<reference evidence="1" key="1">
    <citation type="submission" date="2020-05" db="EMBL/GenBank/DDBJ databases">
        <title>Large-scale comparative analyses of tick genomes elucidate their genetic diversity and vector capacities.</title>
        <authorList>
            <person name="Jia N."/>
            <person name="Wang J."/>
            <person name="Shi W."/>
            <person name="Du L."/>
            <person name="Sun Y."/>
            <person name="Zhan W."/>
            <person name="Jiang J."/>
            <person name="Wang Q."/>
            <person name="Zhang B."/>
            <person name="Ji P."/>
            <person name="Sakyi L.B."/>
            <person name="Cui X."/>
            <person name="Yuan T."/>
            <person name="Jiang B."/>
            <person name="Yang W."/>
            <person name="Lam T.T.-Y."/>
            <person name="Chang Q."/>
            <person name="Ding S."/>
            <person name="Wang X."/>
            <person name="Zhu J."/>
            <person name="Ruan X."/>
            <person name="Zhao L."/>
            <person name="Wei J."/>
            <person name="Que T."/>
            <person name="Du C."/>
            <person name="Cheng J."/>
            <person name="Dai P."/>
            <person name="Han X."/>
            <person name="Huang E."/>
            <person name="Gao Y."/>
            <person name="Liu J."/>
            <person name="Shao H."/>
            <person name="Ye R."/>
            <person name="Li L."/>
            <person name="Wei W."/>
            <person name="Wang X."/>
            <person name="Wang C."/>
            <person name="Yang T."/>
            <person name="Huo Q."/>
            <person name="Li W."/>
            <person name="Guo W."/>
            <person name="Chen H."/>
            <person name="Zhou L."/>
            <person name="Ni X."/>
            <person name="Tian J."/>
            <person name="Zhou Y."/>
            <person name="Sheng Y."/>
            <person name="Liu T."/>
            <person name="Pan Y."/>
            <person name="Xia L."/>
            <person name="Li J."/>
            <person name="Zhao F."/>
            <person name="Cao W."/>
        </authorList>
    </citation>
    <scope>NUCLEOTIDE SEQUENCE</scope>
    <source>
        <strain evidence="1">Dsil-2018</strain>
    </source>
</reference>
<gene>
    <name evidence="1" type="ORF">HPB49_023833</name>
</gene>
<dbReference type="Proteomes" id="UP000821865">
    <property type="component" value="Chromosome 5"/>
</dbReference>
<keyword evidence="2" id="KW-1185">Reference proteome</keyword>
<protein>
    <submittedName>
        <fullName evidence="1">Uncharacterized protein</fullName>
    </submittedName>
</protein>
<sequence length="107" mass="11379">MNAALVALLLIAVAIVSVSANQPLNCISATCTPDTCRPVECACGMYKDDCRCCDICYKCPGDQCNPWILDQCTEGHQCILDDPSKGIEHGGLGRCTPENNTATSHTS</sequence>
<comment type="caution">
    <text evidence="1">The sequence shown here is derived from an EMBL/GenBank/DDBJ whole genome shotgun (WGS) entry which is preliminary data.</text>
</comment>
<evidence type="ECO:0000313" key="2">
    <source>
        <dbReference type="Proteomes" id="UP000821865"/>
    </source>
</evidence>
<proteinExistence type="predicted"/>
<dbReference type="EMBL" id="CM023474">
    <property type="protein sequence ID" value="KAH7950417.1"/>
    <property type="molecule type" value="Genomic_DNA"/>
</dbReference>